<dbReference type="Gene3D" id="2.60.120.1440">
    <property type="match status" value="1"/>
</dbReference>
<dbReference type="Pfam" id="PF16344">
    <property type="entry name" value="FecR_C"/>
    <property type="match status" value="1"/>
</dbReference>
<evidence type="ECO:0000313" key="3">
    <source>
        <dbReference type="EMBL" id="WNH09124.1"/>
    </source>
</evidence>
<dbReference type="PANTHER" id="PTHR30273:SF2">
    <property type="entry name" value="PROTEIN FECR"/>
    <property type="match status" value="1"/>
</dbReference>
<dbReference type="RefSeq" id="WP_415865648.1">
    <property type="nucleotide sequence ID" value="NZ_CP134537.1"/>
</dbReference>
<dbReference type="InterPro" id="IPR012373">
    <property type="entry name" value="Ferrdict_sens_TM"/>
</dbReference>
<dbReference type="Proteomes" id="UP001302806">
    <property type="component" value="Chromosome"/>
</dbReference>
<organism evidence="3 4">
    <name type="scientific">Thalassobellus suaedae</name>
    <dbReference type="NCBI Taxonomy" id="3074124"/>
    <lineage>
        <taxon>Bacteria</taxon>
        <taxon>Pseudomonadati</taxon>
        <taxon>Bacteroidota</taxon>
        <taxon>Flavobacteriia</taxon>
        <taxon>Flavobacteriales</taxon>
        <taxon>Flavobacteriaceae</taxon>
        <taxon>Thalassobellus</taxon>
    </lineage>
</organism>
<dbReference type="Gene3D" id="3.55.50.30">
    <property type="match status" value="1"/>
</dbReference>
<evidence type="ECO:0000313" key="4">
    <source>
        <dbReference type="Proteomes" id="UP001302806"/>
    </source>
</evidence>
<feature type="domain" description="Protein FecR C-terminal" evidence="2">
    <location>
        <begin position="310"/>
        <end position="379"/>
    </location>
</feature>
<sequence>MNKSKTILEILQDIVKTGIINPDKIKDLSIEEQELINNLHQDGLINDALEFLNSIKVDNSWELFKKKLSIKEKHSIPLWKKAFKYAATIIVVIGCSFFLINKYKVNNNDLKISSDAIELILESGDKKILYTNGESKIVENNGEVIGSQKGNIINYDSKTPSKKLVYNELRVPYGKTFNIFLSDGTKVFLNAGTSLKYPVNFIKGKNREVFLEGEAYFEVSKDEMHPFIVNANEMNIKVLGTKFNVSSYNDDSEINTVLVEGSVSLSSDSKPNDASLLKPGYKGSLDKSQSKISFKKVDTRIYTEWMHGDVIFRNSTFKEITKKLERNYNVIIENKYNELSLKRFNASFNKNIETIDDIMTSIGEIHPFTYTHMDNKIIINQ</sequence>
<evidence type="ECO:0000259" key="1">
    <source>
        <dbReference type="Pfam" id="PF04773"/>
    </source>
</evidence>
<dbReference type="InterPro" id="IPR006860">
    <property type="entry name" value="FecR"/>
</dbReference>
<dbReference type="Pfam" id="PF04773">
    <property type="entry name" value="FecR"/>
    <property type="match status" value="1"/>
</dbReference>
<proteinExistence type="predicted"/>
<name>A0ABY9XT90_9FLAO</name>
<dbReference type="InterPro" id="IPR032508">
    <property type="entry name" value="FecR_C"/>
</dbReference>
<feature type="domain" description="FecR protein" evidence="1">
    <location>
        <begin position="170"/>
        <end position="263"/>
    </location>
</feature>
<dbReference type="EMBL" id="CP134537">
    <property type="protein sequence ID" value="WNH09124.1"/>
    <property type="molecule type" value="Genomic_DNA"/>
</dbReference>
<evidence type="ECO:0000259" key="2">
    <source>
        <dbReference type="Pfam" id="PF16344"/>
    </source>
</evidence>
<gene>
    <name evidence="3" type="ORF">RHP51_19245</name>
</gene>
<protein>
    <submittedName>
        <fullName evidence="3">FecR family protein</fullName>
    </submittedName>
</protein>
<dbReference type="PANTHER" id="PTHR30273">
    <property type="entry name" value="PERIPLASMIC SIGNAL SENSOR AND SIGMA FACTOR ACTIVATOR FECR-RELATED"/>
    <property type="match status" value="1"/>
</dbReference>
<reference evidence="3 4" key="1">
    <citation type="submission" date="2023-09" db="EMBL/GenBank/DDBJ databases">
        <title>Thalassobella suaedae gen. nov., sp. nov., a marine bacterium of the family Flavobacteriaceae isolated from a halophyte Suaeda japonica.</title>
        <authorList>
            <person name="Lee S.Y."/>
            <person name="Hwang C.Y."/>
        </authorList>
    </citation>
    <scope>NUCLEOTIDE SEQUENCE [LARGE SCALE GENOMIC DNA]</scope>
    <source>
        <strain evidence="3 4">HL-DH14</strain>
    </source>
</reference>
<accession>A0ABY9XT90</accession>